<sequence>MEELSESKDGMETPVIVVETVEAIEPVGEVVSVTEKVVLNPVKEVLKDIDEKILPQLNVRSVETSNGNGDPKEFHVTVSSDNQQKEVTVVPPTVYVTFLDDSSILLNRYSYPFSFAELLEEILESSGGLCLLWKSGVNISITDSTDNSITTLVNRGHPTAWVLGWAATSMAARTNLLEILAGIL</sequence>
<keyword evidence="2" id="KW-1185">Reference proteome</keyword>
<evidence type="ECO:0000313" key="2">
    <source>
        <dbReference type="Proteomes" id="UP000631114"/>
    </source>
</evidence>
<dbReference type="Proteomes" id="UP000631114">
    <property type="component" value="Unassembled WGS sequence"/>
</dbReference>
<comment type="caution">
    <text evidence="1">The sequence shown here is derived from an EMBL/GenBank/DDBJ whole genome shotgun (WGS) entry which is preliminary data.</text>
</comment>
<proteinExistence type="predicted"/>
<name>A0A835M9F7_9MAGN</name>
<dbReference type="EMBL" id="JADFTS010000001">
    <property type="protein sequence ID" value="KAF9624220.1"/>
    <property type="molecule type" value="Genomic_DNA"/>
</dbReference>
<accession>A0A835M9F7</accession>
<protein>
    <submittedName>
        <fullName evidence="1">Uncharacterized protein</fullName>
    </submittedName>
</protein>
<gene>
    <name evidence="1" type="ORF">IFM89_008158</name>
</gene>
<evidence type="ECO:0000313" key="1">
    <source>
        <dbReference type="EMBL" id="KAF9624220.1"/>
    </source>
</evidence>
<reference evidence="1 2" key="1">
    <citation type="submission" date="2020-10" db="EMBL/GenBank/DDBJ databases">
        <title>The Coptis chinensis genome and diversification of protoberbering-type alkaloids.</title>
        <authorList>
            <person name="Wang B."/>
            <person name="Shu S."/>
            <person name="Song C."/>
            <person name="Liu Y."/>
        </authorList>
    </citation>
    <scope>NUCLEOTIDE SEQUENCE [LARGE SCALE GENOMIC DNA]</scope>
    <source>
        <strain evidence="1">HL-2020</strain>
        <tissue evidence="1">Leaf</tissue>
    </source>
</reference>
<dbReference type="AlphaFoldDB" id="A0A835M9F7"/>
<organism evidence="1 2">
    <name type="scientific">Coptis chinensis</name>
    <dbReference type="NCBI Taxonomy" id="261450"/>
    <lineage>
        <taxon>Eukaryota</taxon>
        <taxon>Viridiplantae</taxon>
        <taxon>Streptophyta</taxon>
        <taxon>Embryophyta</taxon>
        <taxon>Tracheophyta</taxon>
        <taxon>Spermatophyta</taxon>
        <taxon>Magnoliopsida</taxon>
        <taxon>Ranunculales</taxon>
        <taxon>Ranunculaceae</taxon>
        <taxon>Coptidoideae</taxon>
        <taxon>Coptis</taxon>
    </lineage>
</organism>